<reference evidence="2 3" key="2">
    <citation type="submission" date="2018-10" db="EMBL/GenBank/DDBJ databases">
        <authorList>
            <consortium name="Pathogen Informatics"/>
        </authorList>
    </citation>
    <scope>NUCLEOTIDE SEQUENCE [LARGE SCALE GENOMIC DNA]</scope>
</reference>
<reference evidence="4" key="1">
    <citation type="submission" date="2017-02" db="UniProtKB">
        <authorList>
            <consortium name="WormBaseParasite"/>
        </authorList>
    </citation>
    <scope>IDENTIFICATION</scope>
</reference>
<name>A0A0N4VNN2_ENTVE</name>
<dbReference type="InterPro" id="IPR035892">
    <property type="entry name" value="C2_domain_sf"/>
</dbReference>
<accession>A0A0N4VNN2</accession>
<dbReference type="STRING" id="51028.A0A0N4VNN2"/>
<dbReference type="WBParaSite" id="EVEC_0001260001-mRNA-1">
    <property type="protein sequence ID" value="EVEC_0001260001-mRNA-1"/>
    <property type="gene ID" value="EVEC_0001260001"/>
</dbReference>
<gene>
    <name evidence="2" type="ORF">EVEC_LOCUS11778</name>
</gene>
<sequence>MGKKVFLLEKNFIDDNDDGDSVEDFVNTDDNVRFALLFDGYPNRETRKFTSVDDFQPEYFKYAITYDEVLEKELDIRLIESANNGLSSTVIGISTIDLSTLNPSGEIYVWVTLDACEQIENLGELLIGVQYLVPVERLTVVVHQVRNLSYTNVPGGCVRVNLIKNGKVQKKRKSSVQKGSDCLVWNEALSFKVAQEFLPV</sequence>
<dbReference type="Pfam" id="PF00168">
    <property type="entry name" value="C2"/>
    <property type="match status" value="1"/>
</dbReference>
<dbReference type="InterPro" id="IPR000008">
    <property type="entry name" value="C2_dom"/>
</dbReference>
<proteinExistence type="predicted"/>
<keyword evidence="3" id="KW-1185">Reference proteome</keyword>
<dbReference type="OrthoDB" id="67700at2759"/>
<evidence type="ECO:0000313" key="2">
    <source>
        <dbReference type="EMBL" id="VDD97027.1"/>
    </source>
</evidence>
<dbReference type="Proteomes" id="UP000274131">
    <property type="component" value="Unassembled WGS sequence"/>
</dbReference>
<dbReference type="SUPFAM" id="SSF49562">
    <property type="entry name" value="C2 domain (Calcium/lipid-binding domain, CaLB)"/>
    <property type="match status" value="1"/>
</dbReference>
<protein>
    <submittedName>
        <fullName evidence="4">C2 domain-containing protein</fullName>
    </submittedName>
</protein>
<dbReference type="AlphaFoldDB" id="A0A0N4VNN2"/>
<evidence type="ECO:0000313" key="4">
    <source>
        <dbReference type="WBParaSite" id="EVEC_0001260001-mRNA-1"/>
    </source>
</evidence>
<organism evidence="4">
    <name type="scientific">Enterobius vermicularis</name>
    <name type="common">Human pinworm</name>
    <dbReference type="NCBI Taxonomy" id="51028"/>
    <lineage>
        <taxon>Eukaryota</taxon>
        <taxon>Metazoa</taxon>
        <taxon>Ecdysozoa</taxon>
        <taxon>Nematoda</taxon>
        <taxon>Chromadorea</taxon>
        <taxon>Rhabditida</taxon>
        <taxon>Spirurina</taxon>
        <taxon>Oxyuridomorpha</taxon>
        <taxon>Oxyuroidea</taxon>
        <taxon>Oxyuridae</taxon>
        <taxon>Enterobius</taxon>
    </lineage>
</organism>
<dbReference type="PANTHER" id="PTHR10024">
    <property type="entry name" value="SYNAPTOTAGMIN"/>
    <property type="match status" value="1"/>
</dbReference>
<feature type="domain" description="C2" evidence="1">
    <location>
        <begin position="137"/>
        <end position="195"/>
    </location>
</feature>
<dbReference type="Gene3D" id="2.60.40.150">
    <property type="entry name" value="C2 domain"/>
    <property type="match status" value="1"/>
</dbReference>
<dbReference type="EMBL" id="UXUI01012688">
    <property type="protein sequence ID" value="VDD97027.1"/>
    <property type="molecule type" value="Genomic_DNA"/>
</dbReference>
<evidence type="ECO:0000259" key="1">
    <source>
        <dbReference type="Pfam" id="PF00168"/>
    </source>
</evidence>
<evidence type="ECO:0000313" key="3">
    <source>
        <dbReference type="Proteomes" id="UP000274131"/>
    </source>
</evidence>